<dbReference type="Proteomes" id="UP001162741">
    <property type="component" value="Chromosome"/>
</dbReference>
<organism evidence="3 4">
    <name type="scientific">Chitinophaga horti</name>
    <dbReference type="NCBI Taxonomy" id="2920382"/>
    <lineage>
        <taxon>Bacteria</taxon>
        <taxon>Pseudomonadati</taxon>
        <taxon>Bacteroidota</taxon>
        <taxon>Chitinophagia</taxon>
        <taxon>Chitinophagales</taxon>
        <taxon>Chitinophagaceae</taxon>
        <taxon>Chitinophaga</taxon>
    </lineage>
</organism>
<keyword evidence="1" id="KW-1133">Transmembrane helix</keyword>
<protein>
    <submittedName>
        <fullName evidence="3">Histidine kinase</fullName>
    </submittedName>
</protein>
<evidence type="ECO:0000259" key="2">
    <source>
        <dbReference type="Pfam" id="PF06580"/>
    </source>
</evidence>
<sequence>MKAWMKPIRSEWITVFALIPVISVMLNHLLFGDRLWRDAELWLYSVPSLLVAGLASWYVCVAIMHWLRIRYPEMAQTAKRLLLLALSYILLTSLTFIGIFYIYHRFHLFGYTFHTSHIRVPVFISVSMTLIATAFWEAEYVLARWKESLAEKELLQQQSIFQEFESLKNQVNPHFLFNCFNTLSSLISEDARQADAFLNELSKVYRYLLRSNEDGLSTLENELKFIRSYFELLRHRYGDAVQLQIEVDKKYMTYLLPSLSLQLLVENAVKHNIVSRQQPLVVDIFTTAGNKLAVNNNLQLKLIKAPSNKIGIRNIQEKYQLLKQDGFQVLEDARNFTVVLPLIWSHSDNRPTCFDKHLIP</sequence>
<dbReference type="InterPro" id="IPR010559">
    <property type="entry name" value="Sig_transdc_His_kin_internal"/>
</dbReference>
<keyword evidence="3" id="KW-0808">Transferase</keyword>
<reference evidence="3" key="1">
    <citation type="submission" date="2022-10" db="EMBL/GenBank/DDBJ databases">
        <title>Chitinophaga sp. nov., isolated from soil.</title>
        <authorList>
            <person name="Jeon C.O."/>
        </authorList>
    </citation>
    <scope>NUCLEOTIDE SEQUENCE</scope>
    <source>
        <strain evidence="3">R8</strain>
    </source>
</reference>
<dbReference type="EMBL" id="CP107006">
    <property type="protein sequence ID" value="UYQ92606.1"/>
    <property type="molecule type" value="Genomic_DNA"/>
</dbReference>
<dbReference type="Pfam" id="PF06580">
    <property type="entry name" value="His_kinase"/>
    <property type="match status" value="1"/>
</dbReference>
<feature type="transmembrane region" description="Helical" evidence="1">
    <location>
        <begin position="42"/>
        <end position="69"/>
    </location>
</feature>
<feature type="transmembrane region" description="Helical" evidence="1">
    <location>
        <begin position="123"/>
        <end position="142"/>
    </location>
</feature>
<accession>A0ABY6J2L4</accession>
<evidence type="ECO:0000313" key="4">
    <source>
        <dbReference type="Proteomes" id="UP001162741"/>
    </source>
</evidence>
<dbReference type="RefSeq" id="WP_264280846.1">
    <property type="nucleotide sequence ID" value="NZ_CP107006.1"/>
</dbReference>
<feature type="transmembrane region" description="Helical" evidence="1">
    <location>
        <begin position="81"/>
        <end position="103"/>
    </location>
</feature>
<evidence type="ECO:0000313" key="3">
    <source>
        <dbReference type="EMBL" id="UYQ92606.1"/>
    </source>
</evidence>
<evidence type="ECO:0000256" key="1">
    <source>
        <dbReference type="SAM" id="Phobius"/>
    </source>
</evidence>
<dbReference type="InterPro" id="IPR050640">
    <property type="entry name" value="Bact_2-comp_sensor_kinase"/>
</dbReference>
<keyword evidence="4" id="KW-1185">Reference proteome</keyword>
<dbReference type="PANTHER" id="PTHR34220">
    <property type="entry name" value="SENSOR HISTIDINE KINASE YPDA"/>
    <property type="match status" value="1"/>
</dbReference>
<feature type="domain" description="Signal transduction histidine kinase internal region" evidence="2">
    <location>
        <begin position="163"/>
        <end position="240"/>
    </location>
</feature>
<feature type="transmembrane region" description="Helical" evidence="1">
    <location>
        <begin position="12"/>
        <end position="30"/>
    </location>
</feature>
<keyword evidence="1" id="KW-0472">Membrane</keyword>
<proteinExistence type="predicted"/>
<dbReference type="PANTHER" id="PTHR34220:SF7">
    <property type="entry name" value="SENSOR HISTIDINE KINASE YPDA"/>
    <property type="match status" value="1"/>
</dbReference>
<dbReference type="GO" id="GO:0016301">
    <property type="term" value="F:kinase activity"/>
    <property type="evidence" value="ECO:0007669"/>
    <property type="project" value="UniProtKB-KW"/>
</dbReference>
<name>A0ABY6J2L4_9BACT</name>
<keyword evidence="3" id="KW-0418">Kinase</keyword>
<keyword evidence="1" id="KW-0812">Transmembrane</keyword>
<gene>
    <name evidence="3" type="ORF">MKQ68_21220</name>
</gene>